<evidence type="ECO:0000313" key="2">
    <source>
        <dbReference type="Proteomes" id="UP000774326"/>
    </source>
</evidence>
<comment type="caution">
    <text evidence="1">The sequence shown here is derived from an EMBL/GenBank/DDBJ whole genome shotgun (WGS) entry which is preliminary data.</text>
</comment>
<dbReference type="EMBL" id="JAEUBG010003197">
    <property type="protein sequence ID" value="KAH3683252.1"/>
    <property type="molecule type" value="Genomic_DNA"/>
</dbReference>
<name>A0A9P8Q2Y3_WICPI</name>
<evidence type="ECO:0000313" key="1">
    <source>
        <dbReference type="EMBL" id="KAH3683252.1"/>
    </source>
</evidence>
<protein>
    <submittedName>
        <fullName evidence="1">Uncharacterized protein</fullName>
    </submittedName>
</protein>
<dbReference type="AlphaFoldDB" id="A0A9P8Q2Y3"/>
<dbReference type="Proteomes" id="UP000774326">
    <property type="component" value="Unassembled WGS sequence"/>
</dbReference>
<organism evidence="1 2">
    <name type="scientific">Wickerhamomyces pijperi</name>
    <name type="common">Yeast</name>
    <name type="synonym">Pichia pijperi</name>
    <dbReference type="NCBI Taxonomy" id="599730"/>
    <lineage>
        <taxon>Eukaryota</taxon>
        <taxon>Fungi</taxon>
        <taxon>Dikarya</taxon>
        <taxon>Ascomycota</taxon>
        <taxon>Saccharomycotina</taxon>
        <taxon>Saccharomycetes</taxon>
        <taxon>Phaffomycetales</taxon>
        <taxon>Wickerhamomycetaceae</taxon>
        <taxon>Wickerhamomyces</taxon>
    </lineage>
</organism>
<gene>
    <name evidence="1" type="ORF">WICPIJ_005780</name>
</gene>
<keyword evidence="2" id="KW-1185">Reference proteome</keyword>
<reference evidence="1" key="1">
    <citation type="journal article" date="2021" name="Open Biol.">
        <title>Shared evolutionary footprints suggest mitochondrial oxidative damage underlies multiple complex I losses in fungi.</title>
        <authorList>
            <person name="Schikora-Tamarit M.A."/>
            <person name="Marcet-Houben M."/>
            <person name="Nosek J."/>
            <person name="Gabaldon T."/>
        </authorList>
    </citation>
    <scope>NUCLEOTIDE SEQUENCE</scope>
    <source>
        <strain evidence="1">CBS2887</strain>
    </source>
</reference>
<proteinExistence type="predicted"/>
<reference evidence="1" key="2">
    <citation type="submission" date="2021-01" db="EMBL/GenBank/DDBJ databases">
        <authorList>
            <person name="Schikora-Tamarit M.A."/>
        </authorList>
    </citation>
    <scope>NUCLEOTIDE SEQUENCE</scope>
    <source>
        <strain evidence="1">CBS2887</strain>
    </source>
</reference>
<accession>A0A9P8Q2Y3</accession>
<sequence>MMHLLALNQRLDDIDTLLDTARELHREIPNGSDRLPGHHDIDVTCKNSVGMSYVWKTVDLDNVKRITLRRVRNLISGECGCVSSVEMAWVSLATVSWSEVVEVAAAEGLVLEKFNRYKTSFKVCRTMALFCEFNSGVTRWIVSQTSESSASAPSAAEVGT</sequence>